<dbReference type="OrthoDB" id="10042665at2759"/>
<keyword evidence="2" id="KW-1185">Reference proteome</keyword>
<evidence type="ECO:0000313" key="2">
    <source>
        <dbReference type="Proteomes" id="UP000887226"/>
    </source>
</evidence>
<reference evidence="1" key="1">
    <citation type="journal article" date="2021" name="IMA Fungus">
        <title>Genomic characterization of three marine fungi, including Emericellopsis atlantica sp. nov. with signatures of a generalist lifestyle and marine biomass degradation.</title>
        <authorList>
            <person name="Hagestad O.C."/>
            <person name="Hou L."/>
            <person name="Andersen J.H."/>
            <person name="Hansen E.H."/>
            <person name="Altermark B."/>
            <person name="Li C."/>
            <person name="Kuhnert E."/>
            <person name="Cox R.J."/>
            <person name="Crous P.W."/>
            <person name="Spatafora J.W."/>
            <person name="Lail K."/>
            <person name="Amirebrahimi M."/>
            <person name="Lipzen A."/>
            <person name="Pangilinan J."/>
            <person name="Andreopoulos W."/>
            <person name="Hayes R.D."/>
            <person name="Ng V."/>
            <person name="Grigoriev I.V."/>
            <person name="Jackson S.A."/>
            <person name="Sutton T.D.S."/>
            <person name="Dobson A.D.W."/>
            <person name="Rama T."/>
        </authorList>
    </citation>
    <scope>NUCLEOTIDE SEQUENCE</scope>
    <source>
        <strain evidence="1">TRa3180A</strain>
    </source>
</reference>
<gene>
    <name evidence="1" type="ORF">BJ878DRAFT_498846</name>
</gene>
<dbReference type="Proteomes" id="UP000887226">
    <property type="component" value="Unassembled WGS sequence"/>
</dbReference>
<sequence length="130" mass="14678">MNPYLRATEVWPLTGNHHGKRLTSESNMGIGQLGFTPPRGSSMPFNAYLEFPPNGMLLLTKNRIGTFDAALQSCIHLALENSVLDKSSRLLVWRAFVRGENEGIYYSAMSDEGSRDGNREFEWREIKNVV</sequence>
<dbReference type="AlphaFoldDB" id="A0A9P7Z666"/>
<dbReference type="EMBL" id="MU253821">
    <property type="protein sequence ID" value="KAG9246011.1"/>
    <property type="molecule type" value="Genomic_DNA"/>
</dbReference>
<protein>
    <submittedName>
        <fullName evidence="1">Uncharacterized protein</fullName>
    </submittedName>
</protein>
<proteinExistence type="predicted"/>
<accession>A0A9P7Z666</accession>
<name>A0A9P7Z666_9HELO</name>
<organism evidence="1 2">
    <name type="scientific">Calycina marina</name>
    <dbReference type="NCBI Taxonomy" id="1763456"/>
    <lineage>
        <taxon>Eukaryota</taxon>
        <taxon>Fungi</taxon>
        <taxon>Dikarya</taxon>
        <taxon>Ascomycota</taxon>
        <taxon>Pezizomycotina</taxon>
        <taxon>Leotiomycetes</taxon>
        <taxon>Helotiales</taxon>
        <taxon>Pezizellaceae</taxon>
        <taxon>Calycina</taxon>
    </lineage>
</organism>
<evidence type="ECO:0000313" key="1">
    <source>
        <dbReference type="EMBL" id="KAG9246011.1"/>
    </source>
</evidence>
<comment type="caution">
    <text evidence="1">The sequence shown here is derived from an EMBL/GenBank/DDBJ whole genome shotgun (WGS) entry which is preliminary data.</text>
</comment>